<keyword evidence="2 4" id="KW-0689">Ribosomal protein</keyword>
<comment type="subunit">
    <text evidence="4">Part of the 50S ribosomal subunit. Contacts protein L20.</text>
</comment>
<comment type="function">
    <text evidence="4 5">This protein binds to 23S rRNA in the presence of protein L20.</text>
</comment>
<evidence type="ECO:0000256" key="1">
    <source>
        <dbReference type="ARBA" id="ARBA00008563"/>
    </source>
</evidence>
<protein>
    <recommendedName>
        <fullName evidence="4">Large ribosomal subunit protein bL21</fullName>
    </recommendedName>
</protein>
<dbReference type="InterPro" id="IPR001787">
    <property type="entry name" value="Ribosomal_bL21"/>
</dbReference>
<evidence type="ECO:0000256" key="4">
    <source>
        <dbReference type="HAMAP-Rule" id="MF_01363"/>
    </source>
</evidence>
<dbReference type="InterPro" id="IPR028909">
    <property type="entry name" value="bL21-like"/>
</dbReference>
<dbReference type="GO" id="GO:0005737">
    <property type="term" value="C:cytoplasm"/>
    <property type="evidence" value="ECO:0007669"/>
    <property type="project" value="UniProtKB-ARBA"/>
</dbReference>
<sequence length="103" mass="11309">MYAIIVTGGKQYRVQKGDVIYVEKLDAEADSNYTFDTVLAVGEEGNVKFGTPTVAGATVTGKVVKNGKGKKLTILTYRPKKDSKRKMGHRQPFTKIEITEING</sequence>
<proteinExistence type="inferred from homology"/>
<dbReference type="EMBL" id="DWYA01000047">
    <property type="protein sequence ID" value="HJB39673.1"/>
    <property type="molecule type" value="Genomic_DNA"/>
</dbReference>
<name>A0A9D2M2E9_9FIRM</name>
<dbReference type="PANTHER" id="PTHR21349">
    <property type="entry name" value="50S RIBOSOMAL PROTEIN L21"/>
    <property type="match status" value="1"/>
</dbReference>
<comment type="caution">
    <text evidence="6">The sequence shown here is derived from an EMBL/GenBank/DDBJ whole genome shotgun (WGS) entry which is preliminary data.</text>
</comment>
<reference evidence="6" key="1">
    <citation type="journal article" date="2021" name="PeerJ">
        <title>Extensive microbial diversity within the chicken gut microbiome revealed by metagenomics and culture.</title>
        <authorList>
            <person name="Gilroy R."/>
            <person name="Ravi A."/>
            <person name="Getino M."/>
            <person name="Pursley I."/>
            <person name="Horton D.L."/>
            <person name="Alikhan N.F."/>
            <person name="Baker D."/>
            <person name="Gharbi K."/>
            <person name="Hall N."/>
            <person name="Watson M."/>
            <person name="Adriaenssens E.M."/>
            <person name="Foster-Nyarko E."/>
            <person name="Jarju S."/>
            <person name="Secka A."/>
            <person name="Antonio M."/>
            <person name="Oren A."/>
            <person name="Chaudhuri R.R."/>
            <person name="La Ragione R."/>
            <person name="Hildebrand F."/>
            <person name="Pallen M.J."/>
        </authorList>
    </citation>
    <scope>NUCLEOTIDE SEQUENCE</scope>
    <source>
        <strain evidence="6">ChiBcec8-14828</strain>
    </source>
</reference>
<comment type="similarity">
    <text evidence="1 4 5">Belongs to the bacterial ribosomal protein bL21 family.</text>
</comment>
<keyword evidence="4 5" id="KW-0699">rRNA-binding</keyword>
<reference evidence="6" key="2">
    <citation type="submission" date="2021-04" db="EMBL/GenBank/DDBJ databases">
        <authorList>
            <person name="Gilroy R."/>
        </authorList>
    </citation>
    <scope>NUCLEOTIDE SEQUENCE</scope>
    <source>
        <strain evidence="6">ChiBcec8-14828</strain>
    </source>
</reference>
<evidence type="ECO:0000313" key="6">
    <source>
        <dbReference type="EMBL" id="HJB39673.1"/>
    </source>
</evidence>
<dbReference type="GO" id="GO:0019843">
    <property type="term" value="F:rRNA binding"/>
    <property type="evidence" value="ECO:0007669"/>
    <property type="project" value="UniProtKB-UniRule"/>
</dbReference>
<dbReference type="InterPro" id="IPR036164">
    <property type="entry name" value="bL21-like_sf"/>
</dbReference>
<evidence type="ECO:0000256" key="2">
    <source>
        <dbReference type="ARBA" id="ARBA00022980"/>
    </source>
</evidence>
<dbReference type="GO" id="GO:1990904">
    <property type="term" value="C:ribonucleoprotein complex"/>
    <property type="evidence" value="ECO:0007669"/>
    <property type="project" value="UniProtKB-KW"/>
</dbReference>
<dbReference type="GO" id="GO:0005840">
    <property type="term" value="C:ribosome"/>
    <property type="evidence" value="ECO:0007669"/>
    <property type="project" value="UniProtKB-KW"/>
</dbReference>
<keyword evidence="4 5" id="KW-0694">RNA-binding</keyword>
<keyword evidence="3 4" id="KW-0687">Ribonucleoprotein</keyword>
<organism evidence="6 7">
    <name type="scientific">Candidatus Ruthenibacterium avium</name>
    <dbReference type="NCBI Taxonomy" id="2838751"/>
    <lineage>
        <taxon>Bacteria</taxon>
        <taxon>Bacillati</taxon>
        <taxon>Bacillota</taxon>
        <taxon>Clostridia</taxon>
        <taxon>Eubacteriales</taxon>
        <taxon>Oscillospiraceae</taxon>
        <taxon>Ruthenibacterium</taxon>
    </lineage>
</organism>
<dbReference type="AlphaFoldDB" id="A0A9D2M2E9"/>
<dbReference type="GO" id="GO:0003735">
    <property type="term" value="F:structural constituent of ribosome"/>
    <property type="evidence" value="ECO:0007669"/>
    <property type="project" value="InterPro"/>
</dbReference>
<dbReference type="GO" id="GO:0006412">
    <property type="term" value="P:translation"/>
    <property type="evidence" value="ECO:0007669"/>
    <property type="project" value="UniProtKB-UniRule"/>
</dbReference>
<evidence type="ECO:0000256" key="3">
    <source>
        <dbReference type="ARBA" id="ARBA00023274"/>
    </source>
</evidence>
<evidence type="ECO:0000313" key="7">
    <source>
        <dbReference type="Proteomes" id="UP000824209"/>
    </source>
</evidence>
<dbReference type="HAMAP" id="MF_01363">
    <property type="entry name" value="Ribosomal_bL21"/>
    <property type="match status" value="1"/>
</dbReference>
<dbReference type="Pfam" id="PF00829">
    <property type="entry name" value="Ribosomal_L21p"/>
    <property type="match status" value="1"/>
</dbReference>
<evidence type="ECO:0000256" key="5">
    <source>
        <dbReference type="RuleBase" id="RU000562"/>
    </source>
</evidence>
<accession>A0A9D2M2E9</accession>
<dbReference type="NCBIfam" id="TIGR00061">
    <property type="entry name" value="L21"/>
    <property type="match status" value="1"/>
</dbReference>
<dbReference type="SUPFAM" id="SSF141091">
    <property type="entry name" value="L21p-like"/>
    <property type="match status" value="1"/>
</dbReference>
<dbReference type="PANTHER" id="PTHR21349:SF0">
    <property type="entry name" value="LARGE RIBOSOMAL SUBUNIT PROTEIN BL21M"/>
    <property type="match status" value="1"/>
</dbReference>
<dbReference type="Proteomes" id="UP000824209">
    <property type="component" value="Unassembled WGS sequence"/>
</dbReference>
<gene>
    <name evidence="4 6" type="primary">rplU</name>
    <name evidence="6" type="ORF">H9943_04670</name>
</gene>